<dbReference type="InterPro" id="IPR015889">
    <property type="entry name" value="Intradiol_dOase_core"/>
</dbReference>
<dbReference type="PANTHER" id="PTHR33711:SF9">
    <property type="entry name" value="PROTOCATECHUATE 3,4-DIOXYGENASE ALPHA CHAIN"/>
    <property type="match status" value="1"/>
</dbReference>
<proteinExistence type="predicted"/>
<keyword evidence="2" id="KW-1185">Reference proteome</keyword>
<sequence length="166" mass="18082">MIITPAQTCGPLFGFAMTPAPVVQAVEENDPEAILVEGTILDGAGEGVGYGAFVEMWSRNQTVRARALDGHFRTFIRKPEPLALANGQTAAPHLDVRLVMRGLALPLLTKMYFPDEAEANAVDPIYTSVPEEHRPQLVALPGDSPRHFVFNVHLQGEDEAVFFTAD</sequence>
<evidence type="ECO:0000313" key="1">
    <source>
        <dbReference type="EMBL" id="UNK45685.1"/>
    </source>
</evidence>
<name>A0ABY3W620_9MICC</name>
<reference evidence="1 2" key="1">
    <citation type="submission" date="2022-03" db="EMBL/GenBank/DDBJ databases">
        <title>Isotopic signatures of nitrous oxide derived from detoxification processes.</title>
        <authorList>
            <person name="Behrendt U."/>
            <person name="Buchen C."/>
            <person name="Well R."/>
            <person name="Ulrich A."/>
            <person name="Rohe L."/>
            <person name="Kolb S."/>
            <person name="Schloter M."/>
            <person name="Horn M.A."/>
            <person name="Augustin J."/>
        </authorList>
    </citation>
    <scope>NUCLEOTIDE SEQUENCE [LARGE SCALE GENOMIC DNA]</scope>
    <source>
        <strain evidence="1 2">S4-C24</strain>
    </source>
</reference>
<dbReference type="Gene3D" id="2.60.130.10">
    <property type="entry name" value="Aromatic compound dioxygenase"/>
    <property type="match status" value="1"/>
</dbReference>
<protein>
    <recommendedName>
        <fullName evidence="3">Protocatechuate 3,4-dioxygenase subunit alpha</fullName>
    </recommendedName>
</protein>
<gene>
    <name evidence="1" type="ORF">MNQ99_17495</name>
</gene>
<dbReference type="Proteomes" id="UP000829069">
    <property type="component" value="Chromosome"/>
</dbReference>
<evidence type="ECO:0000313" key="2">
    <source>
        <dbReference type="Proteomes" id="UP000829069"/>
    </source>
</evidence>
<dbReference type="SUPFAM" id="SSF49482">
    <property type="entry name" value="Aromatic compound dioxygenase"/>
    <property type="match status" value="1"/>
</dbReference>
<dbReference type="InterPro" id="IPR050770">
    <property type="entry name" value="Intradiol_RC_Dioxygenase"/>
</dbReference>
<accession>A0ABY3W620</accession>
<organism evidence="1 2">
    <name type="scientific">Arthrobacter sulfonylureivorans</name>
    <dbReference type="NCBI Taxonomy" id="2486855"/>
    <lineage>
        <taxon>Bacteria</taxon>
        <taxon>Bacillati</taxon>
        <taxon>Actinomycetota</taxon>
        <taxon>Actinomycetes</taxon>
        <taxon>Micrococcales</taxon>
        <taxon>Micrococcaceae</taxon>
        <taxon>Arthrobacter</taxon>
    </lineage>
</organism>
<dbReference type="RefSeq" id="WP_241913876.1">
    <property type="nucleotide sequence ID" value="NZ_CP093326.1"/>
</dbReference>
<evidence type="ECO:0008006" key="3">
    <source>
        <dbReference type="Google" id="ProtNLM"/>
    </source>
</evidence>
<dbReference type="EMBL" id="CP093326">
    <property type="protein sequence ID" value="UNK45685.1"/>
    <property type="molecule type" value="Genomic_DNA"/>
</dbReference>
<dbReference type="PANTHER" id="PTHR33711">
    <property type="entry name" value="DIOXYGENASE, PUTATIVE (AFU_ORTHOLOGUE AFUA_2G02910)-RELATED"/>
    <property type="match status" value="1"/>
</dbReference>